<dbReference type="AlphaFoldDB" id="A0A2W5RX86"/>
<dbReference type="EMBL" id="QFQS01000008">
    <property type="protein sequence ID" value="PZQ95308.1"/>
    <property type="molecule type" value="Genomic_DNA"/>
</dbReference>
<dbReference type="InterPro" id="IPR046914">
    <property type="entry name" value="ABC-3C_CTD6"/>
</dbReference>
<gene>
    <name evidence="2" type="ORF">DI533_19795</name>
</gene>
<sequence length="340" mass="38133">MKIDIATANKLIRAYNDVEWEAFVREWQVGVKKQVGYSEVKRMGGGGDLGRDVVGLCGADGFEGVWDNYQCKHYDKPLSADRAVEDAGKVIFHAYRGAYSAPRKCIFVAPRMVSTELRELLLNPSKFKAEVLATWDKRVAKRIEAGANHVLVESLLKYVESYDFTTFGYATLDEVLDAHRLTGYWAERFFGFLPPPPNSVVPDNIVAEETIYVSRLLEVYQEIEGKPISSAQSLAVNHPVHNLHLHQQRVRFFEADCFAHHYRDSTAPGTVEDFEEQIHDVVEPALTFLSGSGHVRLSKALETAGNCTPAGLLAPQAKVRVKQGMCHQLANRGRLKWCLL</sequence>
<dbReference type="Pfam" id="PF20282">
    <property type="entry name" value="CTD6"/>
    <property type="match status" value="1"/>
</dbReference>
<accession>A0A2W5RX86</accession>
<evidence type="ECO:0000313" key="3">
    <source>
        <dbReference type="Proteomes" id="UP000248975"/>
    </source>
</evidence>
<dbReference type="Proteomes" id="UP000248975">
    <property type="component" value="Unassembled WGS sequence"/>
</dbReference>
<reference evidence="2 3" key="1">
    <citation type="submission" date="2017-08" db="EMBL/GenBank/DDBJ databases">
        <title>Infants hospitalized years apart are colonized by the same room-sourced microbial strains.</title>
        <authorList>
            <person name="Brooks B."/>
            <person name="Olm M.R."/>
            <person name="Firek B.A."/>
            <person name="Baker R."/>
            <person name="Thomas B.C."/>
            <person name="Morowitz M.J."/>
            <person name="Banfield J.F."/>
        </authorList>
    </citation>
    <scope>NUCLEOTIDE SEQUENCE [LARGE SCALE GENOMIC DNA]</scope>
    <source>
        <strain evidence="2">S2_003_000_R2_11</strain>
    </source>
</reference>
<organism evidence="2 3">
    <name type="scientific">Cereibacter sphaeroides</name>
    <name type="common">Rhodobacter sphaeroides</name>
    <dbReference type="NCBI Taxonomy" id="1063"/>
    <lineage>
        <taxon>Bacteria</taxon>
        <taxon>Pseudomonadati</taxon>
        <taxon>Pseudomonadota</taxon>
        <taxon>Alphaproteobacteria</taxon>
        <taxon>Rhodobacterales</taxon>
        <taxon>Paracoccaceae</taxon>
        <taxon>Cereibacter</taxon>
    </lineage>
</organism>
<comment type="caution">
    <text evidence="2">The sequence shown here is derived from an EMBL/GenBank/DDBJ whole genome shotgun (WGS) entry which is preliminary data.</text>
</comment>
<name>A0A2W5RX86_CERSP</name>
<feature type="domain" description="ABC-three component systems C-terminal" evidence="1">
    <location>
        <begin position="209"/>
        <end position="337"/>
    </location>
</feature>
<protein>
    <recommendedName>
        <fullName evidence="1">ABC-three component systems C-terminal domain-containing protein</fullName>
    </recommendedName>
</protein>
<evidence type="ECO:0000259" key="1">
    <source>
        <dbReference type="Pfam" id="PF20282"/>
    </source>
</evidence>
<proteinExistence type="predicted"/>
<evidence type="ECO:0000313" key="2">
    <source>
        <dbReference type="EMBL" id="PZQ95308.1"/>
    </source>
</evidence>